<evidence type="ECO:0000313" key="4">
    <source>
        <dbReference type="Proteomes" id="UP000275267"/>
    </source>
</evidence>
<protein>
    <submittedName>
        <fullName evidence="3">Uncharacterized protein</fullName>
    </submittedName>
</protein>
<feature type="region of interest" description="Disordered" evidence="2">
    <location>
        <begin position="1"/>
        <end position="45"/>
    </location>
</feature>
<dbReference type="AlphaFoldDB" id="A0A3L6Q1D8"/>
<evidence type="ECO:0000313" key="3">
    <source>
        <dbReference type="EMBL" id="RLM69767.1"/>
    </source>
</evidence>
<gene>
    <name evidence="3" type="ORF">C2845_PM17G09470</name>
</gene>
<accession>A0A3L6Q1D8</accession>
<keyword evidence="1" id="KW-0175">Coiled coil</keyword>
<keyword evidence="4" id="KW-1185">Reference proteome</keyword>
<reference evidence="4" key="1">
    <citation type="journal article" date="2019" name="Nat. Commun.">
        <title>The genome of broomcorn millet.</title>
        <authorList>
            <person name="Zou C."/>
            <person name="Miki D."/>
            <person name="Li D."/>
            <person name="Tang Q."/>
            <person name="Xiao L."/>
            <person name="Rajput S."/>
            <person name="Deng P."/>
            <person name="Jia W."/>
            <person name="Huang R."/>
            <person name="Zhang M."/>
            <person name="Sun Y."/>
            <person name="Hu J."/>
            <person name="Fu X."/>
            <person name="Schnable P.S."/>
            <person name="Li F."/>
            <person name="Zhang H."/>
            <person name="Feng B."/>
            <person name="Zhu X."/>
            <person name="Liu R."/>
            <person name="Schnable J.C."/>
            <person name="Zhu J.-K."/>
            <person name="Zhang H."/>
        </authorList>
    </citation>
    <scope>NUCLEOTIDE SEQUENCE [LARGE SCALE GENOMIC DNA]</scope>
</reference>
<proteinExistence type="predicted"/>
<comment type="caution">
    <text evidence="3">The sequence shown here is derived from an EMBL/GenBank/DDBJ whole genome shotgun (WGS) entry which is preliminary data.</text>
</comment>
<evidence type="ECO:0000256" key="1">
    <source>
        <dbReference type="SAM" id="Coils"/>
    </source>
</evidence>
<dbReference type="EMBL" id="PQIB02000014">
    <property type="protein sequence ID" value="RLM69767.1"/>
    <property type="molecule type" value="Genomic_DNA"/>
</dbReference>
<feature type="coiled-coil region" evidence="1">
    <location>
        <begin position="53"/>
        <end position="87"/>
    </location>
</feature>
<sequence length="111" mass="12494">MASPSPKRKRDESVDSSPRASKVRRHISPPLITTLGGQYESDDDDKVLKGPKVAQLLHNIIEMRKEHKRLSDQVSELTLELRSIRDDYDTLNRGLCSKVKTLAKTIGKNNA</sequence>
<name>A0A3L6Q1D8_PANMI</name>
<dbReference type="Proteomes" id="UP000275267">
    <property type="component" value="Unassembled WGS sequence"/>
</dbReference>
<organism evidence="3 4">
    <name type="scientific">Panicum miliaceum</name>
    <name type="common">Proso millet</name>
    <name type="synonym">Broomcorn millet</name>
    <dbReference type="NCBI Taxonomy" id="4540"/>
    <lineage>
        <taxon>Eukaryota</taxon>
        <taxon>Viridiplantae</taxon>
        <taxon>Streptophyta</taxon>
        <taxon>Embryophyta</taxon>
        <taxon>Tracheophyta</taxon>
        <taxon>Spermatophyta</taxon>
        <taxon>Magnoliopsida</taxon>
        <taxon>Liliopsida</taxon>
        <taxon>Poales</taxon>
        <taxon>Poaceae</taxon>
        <taxon>PACMAD clade</taxon>
        <taxon>Panicoideae</taxon>
        <taxon>Panicodae</taxon>
        <taxon>Paniceae</taxon>
        <taxon>Panicinae</taxon>
        <taxon>Panicum</taxon>
        <taxon>Panicum sect. Panicum</taxon>
    </lineage>
</organism>
<evidence type="ECO:0000256" key="2">
    <source>
        <dbReference type="SAM" id="MobiDB-lite"/>
    </source>
</evidence>